<reference evidence="2 3" key="1">
    <citation type="submission" date="2019-09" db="EMBL/GenBank/DDBJ databases">
        <title>Draft genome of the ectomycorrhizal ascomycete Sphaerosporella brunnea.</title>
        <authorList>
            <consortium name="DOE Joint Genome Institute"/>
            <person name="Benucci G.M."/>
            <person name="Marozzi G."/>
            <person name="Antonielli L."/>
            <person name="Sanchez S."/>
            <person name="Marco P."/>
            <person name="Wang X."/>
            <person name="Falini L.B."/>
            <person name="Barry K."/>
            <person name="Haridas S."/>
            <person name="Lipzen A."/>
            <person name="Labutti K."/>
            <person name="Grigoriev I.V."/>
            <person name="Murat C."/>
            <person name="Martin F."/>
            <person name="Albertini E."/>
            <person name="Donnini D."/>
            <person name="Bonito G."/>
        </authorList>
    </citation>
    <scope>NUCLEOTIDE SEQUENCE [LARGE SCALE GENOMIC DNA]</scope>
    <source>
        <strain evidence="2 3">Sb_GMNB300</strain>
    </source>
</reference>
<evidence type="ECO:0000256" key="1">
    <source>
        <dbReference type="SAM" id="Phobius"/>
    </source>
</evidence>
<keyword evidence="1" id="KW-1133">Transmembrane helix</keyword>
<sequence>MWLIQAMLAHNRMDFPGVSGSYSTSHRMQQMSLAALASPHSGWRKGGTHNAFFALCTSVTSQRRERAEGRDGRRVCSIRFLLACFACGMTVGCIAASSWVLCGQGLCGGAGVRLTHQYVLCRTMHQSRAVPAWRPPVIGRVLFFEVASSQLPSRLRLLLPPRRH</sequence>
<evidence type="ECO:0000313" key="2">
    <source>
        <dbReference type="EMBL" id="KAA8911662.1"/>
    </source>
</evidence>
<accession>A0A5J5F554</accession>
<keyword evidence="1" id="KW-0812">Transmembrane</keyword>
<dbReference type="InParanoid" id="A0A5J5F554"/>
<evidence type="ECO:0000313" key="3">
    <source>
        <dbReference type="Proteomes" id="UP000326924"/>
    </source>
</evidence>
<dbReference type="AlphaFoldDB" id="A0A5J5F554"/>
<comment type="caution">
    <text evidence="2">The sequence shown here is derived from an EMBL/GenBank/DDBJ whole genome shotgun (WGS) entry which is preliminary data.</text>
</comment>
<feature type="transmembrane region" description="Helical" evidence="1">
    <location>
        <begin position="80"/>
        <end position="101"/>
    </location>
</feature>
<keyword evidence="3" id="KW-1185">Reference proteome</keyword>
<dbReference type="EMBL" id="VXIS01000033">
    <property type="protein sequence ID" value="KAA8911662.1"/>
    <property type="molecule type" value="Genomic_DNA"/>
</dbReference>
<protein>
    <submittedName>
        <fullName evidence="2">Uncharacterized protein</fullName>
    </submittedName>
</protein>
<organism evidence="2 3">
    <name type="scientific">Sphaerosporella brunnea</name>
    <dbReference type="NCBI Taxonomy" id="1250544"/>
    <lineage>
        <taxon>Eukaryota</taxon>
        <taxon>Fungi</taxon>
        <taxon>Dikarya</taxon>
        <taxon>Ascomycota</taxon>
        <taxon>Pezizomycotina</taxon>
        <taxon>Pezizomycetes</taxon>
        <taxon>Pezizales</taxon>
        <taxon>Pyronemataceae</taxon>
        <taxon>Sphaerosporella</taxon>
    </lineage>
</organism>
<dbReference type="Proteomes" id="UP000326924">
    <property type="component" value="Unassembled WGS sequence"/>
</dbReference>
<keyword evidence="1" id="KW-0472">Membrane</keyword>
<proteinExistence type="predicted"/>
<gene>
    <name evidence="2" type="ORF">FN846DRAFT_404731</name>
</gene>
<name>A0A5J5F554_9PEZI</name>